<dbReference type="Proteomes" id="UP000745764">
    <property type="component" value="Unassembled WGS sequence"/>
</dbReference>
<keyword evidence="2" id="KW-1185">Reference proteome</keyword>
<name>A0A9N8PTH7_9PEZI</name>
<dbReference type="AlphaFoldDB" id="A0A9N8PTH7"/>
<accession>A0A9N8PTH7</accession>
<evidence type="ECO:0000313" key="1">
    <source>
        <dbReference type="EMBL" id="CAD0112280.1"/>
    </source>
</evidence>
<protein>
    <submittedName>
        <fullName evidence="1">Uncharacterized protein</fullName>
    </submittedName>
</protein>
<dbReference type="OrthoDB" id="3946756at2759"/>
<dbReference type="EMBL" id="CAINUL010000015">
    <property type="protein sequence ID" value="CAD0112280.1"/>
    <property type="molecule type" value="Genomic_DNA"/>
</dbReference>
<organism evidence="1 2">
    <name type="scientific">Aureobasidium uvarum</name>
    <dbReference type="NCBI Taxonomy" id="2773716"/>
    <lineage>
        <taxon>Eukaryota</taxon>
        <taxon>Fungi</taxon>
        <taxon>Dikarya</taxon>
        <taxon>Ascomycota</taxon>
        <taxon>Pezizomycotina</taxon>
        <taxon>Dothideomycetes</taxon>
        <taxon>Dothideomycetidae</taxon>
        <taxon>Dothideales</taxon>
        <taxon>Saccotheciaceae</taxon>
        <taxon>Aureobasidium</taxon>
    </lineage>
</organism>
<evidence type="ECO:0000313" key="2">
    <source>
        <dbReference type="Proteomes" id="UP000745764"/>
    </source>
</evidence>
<comment type="caution">
    <text evidence="1">The sequence shown here is derived from an EMBL/GenBank/DDBJ whole genome shotgun (WGS) entry which is preliminary data.</text>
</comment>
<proteinExistence type="predicted"/>
<gene>
    <name evidence="1" type="ORF">AWRI4620_LOCUS6535</name>
</gene>
<reference evidence="1" key="1">
    <citation type="submission" date="2020-06" db="EMBL/GenBank/DDBJ databases">
        <authorList>
            <person name="Onetto C."/>
        </authorList>
    </citation>
    <scope>NUCLEOTIDE SEQUENCE</scope>
</reference>
<sequence length="131" mass="14706">MSMDWMDYVDDDFTNPEQWHFNPQDLGIENSSLSNNTLDSSYAVSLDLVSDTSEPDIQHMTTREDFHQDTTKKILEPANPMAGLSKLSQRIYSLYSAVISIANSPNVLDQQDTAILTKGPFADDVAFQKLT</sequence>